<evidence type="ECO:0000256" key="4">
    <source>
        <dbReference type="SAM" id="MobiDB-lite"/>
    </source>
</evidence>
<dbReference type="Gene3D" id="3.10.20.30">
    <property type="match status" value="1"/>
</dbReference>
<dbReference type="PRINTS" id="PR00369">
    <property type="entry name" value="FLAVODOXIN"/>
</dbReference>
<protein>
    <submittedName>
        <fullName evidence="6">Sulfite reductase</fullName>
    </submittedName>
</protein>
<dbReference type="GO" id="GO:0051536">
    <property type="term" value="F:iron-sulfur cluster binding"/>
    <property type="evidence" value="ECO:0007669"/>
    <property type="project" value="InterPro"/>
</dbReference>
<evidence type="ECO:0000256" key="2">
    <source>
        <dbReference type="ARBA" id="ARBA00022630"/>
    </source>
</evidence>
<sequence>MNESDADLAPPVEDSAAEGGESVGGLDDLLSSGDRSLVLLFGSQSGNSEGLAAKIAKDAKAYGLEGEVHDMDGFDFNSLSSKKRVMIVCSTWGEGEQPDNAEDLWQFSISDSASRMEGVHFAILALGDSSYEFFCQSGKEWDGQFEKLGATRAIDRLDCDVDYDAPAAEWLMDALPTLAAVDSTGHFHEDMVDSIKMYASGTSLGAEGEDGFSIPDIAIEAIQVEATIFRYDPETSSTGTDTWLCSLSANMSVLEVLRTLKMTQDGSLTFRDGTVDDPNTAISVNGRLVLPGLTRLDSVAPMRDGQVSLRIEPLPGFDVIRDLAIDPWSLERKRESSEPWMVAATREGAQTPQGPIGTMEPGAAAKIHSIRNFASQNIIHSSSDAIPHANGYLGPAVIASSWSRRNDPRTSPTKRKAIDEMLSSHNGIKAETDFAPIRRQSSVPRQVSDALLEAKNSVMTDEGFNGKHGKHVWWYTWSVKSSGLVNDTVIYRQALGPFALLGNLFSGVTARMVLGFTRTGGNMFNGMLGMVAPPAGIGKMPKQFNSSVDKHHEVVSIFNEMDGRF</sequence>
<dbReference type="InterPro" id="IPR001094">
    <property type="entry name" value="Flavdoxin-like"/>
</dbReference>
<reference evidence="6" key="1">
    <citation type="journal article" date="2010" name="ISME J.">
        <title>Metagenome of the Mediterranean deep chlorophyll maximum studied by direct and fosmid library 454 pyrosequencing.</title>
        <authorList>
            <person name="Ghai R."/>
            <person name="Martin-Cuadrado A.B."/>
            <person name="Molto A.G."/>
            <person name="Heredia I.G."/>
            <person name="Cabrera R."/>
            <person name="Martin J."/>
            <person name="Verdu M."/>
            <person name="Deschamps P."/>
            <person name="Moreira D."/>
            <person name="Lopez-Garcia P."/>
            <person name="Mira A."/>
            <person name="Rodriguez-Valera F."/>
        </authorList>
    </citation>
    <scope>NUCLEOTIDE SEQUENCE</scope>
</reference>
<keyword evidence="2" id="KW-0285">Flavoprotein</keyword>
<dbReference type="Pfam" id="PF00258">
    <property type="entry name" value="Flavodoxin_1"/>
    <property type="match status" value="1"/>
</dbReference>
<evidence type="ECO:0000259" key="5">
    <source>
        <dbReference type="PROSITE" id="PS50902"/>
    </source>
</evidence>
<feature type="domain" description="Flavodoxin-like" evidence="5">
    <location>
        <begin position="37"/>
        <end position="175"/>
    </location>
</feature>
<dbReference type="SUPFAM" id="SSF54292">
    <property type="entry name" value="2Fe-2S ferredoxin-like"/>
    <property type="match status" value="1"/>
</dbReference>
<feature type="region of interest" description="Disordered" evidence="4">
    <location>
        <begin position="1"/>
        <end position="25"/>
    </location>
</feature>
<dbReference type="GO" id="GO:0005829">
    <property type="term" value="C:cytosol"/>
    <property type="evidence" value="ECO:0007669"/>
    <property type="project" value="TreeGrafter"/>
</dbReference>
<dbReference type="Gene3D" id="3.40.50.360">
    <property type="match status" value="1"/>
</dbReference>
<name>D6PC92_9ARCH</name>
<dbReference type="EMBL" id="GU942977">
    <property type="protein sequence ID" value="ADD93343.1"/>
    <property type="molecule type" value="Genomic_DNA"/>
</dbReference>
<dbReference type="PANTHER" id="PTHR19384:SF128">
    <property type="entry name" value="NADPH OXIDOREDUCTASE A"/>
    <property type="match status" value="1"/>
</dbReference>
<dbReference type="InterPro" id="IPR025192">
    <property type="entry name" value="Succ_DH/fum_Rdtase_N"/>
</dbReference>
<organism evidence="6">
    <name type="scientific">uncultured archaeon MedDCM-OCT-S11-C441</name>
    <dbReference type="NCBI Taxonomy" id="743103"/>
    <lineage>
        <taxon>Archaea</taxon>
        <taxon>environmental samples</taxon>
    </lineage>
</organism>
<keyword evidence="3" id="KW-0288">FMN</keyword>
<evidence type="ECO:0000256" key="1">
    <source>
        <dbReference type="ARBA" id="ARBA00001917"/>
    </source>
</evidence>
<dbReference type="GO" id="GO:0009055">
    <property type="term" value="F:electron transfer activity"/>
    <property type="evidence" value="ECO:0007669"/>
    <property type="project" value="InterPro"/>
</dbReference>
<dbReference type="SUPFAM" id="SSF52218">
    <property type="entry name" value="Flavoproteins"/>
    <property type="match status" value="1"/>
</dbReference>
<dbReference type="GO" id="GO:0050660">
    <property type="term" value="F:flavin adenine dinucleotide binding"/>
    <property type="evidence" value="ECO:0007669"/>
    <property type="project" value="TreeGrafter"/>
</dbReference>
<evidence type="ECO:0000256" key="3">
    <source>
        <dbReference type="ARBA" id="ARBA00022643"/>
    </source>
</evidence>
<dbReference type="InterPro" id="IPR012675">
    <property type="entry name" value="Beta-grasp_dom_sf"/>
</dbReference>
<comment type="cofactor">
    <cofactor evidence="1">
        <name>FMN</name>
        <dbReference type="ChEBI" id="CHEBI:58210"/>
    </cofactor>
</comment>
<dbReference type="GO" id="GO:0010181">
    <property type="term" value="F:FMN binding"/>
    <property type="evidence" value="ECO:0007669"/>
    <property type="project" value="InterPro"/>
</dbReference>
<dbReference type="InterPro" id="IPR029039">
    <property type="entry name" value="Flavoprotein-like_sf"/>
</dbReference>
<dbReference type="PANTHER" id="PTHR19384">
    <property type="entry name" value="NITRIC OXIDE SYNTHASE-RELATED"/>
    <property type="match status" value="1"/>
</dbReference>
<dbReference type="AlphaFoldDB" id="D6PC92"/>
<accession>D6PC92</accession>
<dbReference type="GO" id="GO:0016491">
    <property type="term" value="F:oxidoreductase activity"/>
    <property type="evidence" value="ECO:0007669"/>
    <property type="project" value="TreeGrafter"/>
</dbReference>
<dbReference type="PROSITE" id="PS50902">
    <property type="entry name" value="FLAVODOXIN_LIKE"/>
    <property type="match status" value="1"/>
</dbReference>
<dbReference type="InterPro" id="IPR008254">
    <property type="entry name" value="Flavodoxin/NO_synth"/>
</dbReference>
<dbReference type="Pfam" id="PF13085">
    <property type="entry name" value="Fer2_3"/>
    <property type="match status" value="1"/>
</dbReference>
<proteinExistence type="predicted"/>
<evidence type="ECO:0000313" key="6">
    <source>
        <dbReference type="EMBL" id="ADD93343.1"/>
    </source>
</evidence>
<dbReference type="InterPro" id="IPR036010">
    <property type="entry name" value="2Fe-2S_ferredoxin-like_sf"/>
</dbReference>